<dbReference type="InterPro" id="IPR036388">
    <property type="entry name" value="WH-like_DNA-bd_sf"/>
</dbReference>
<dbReference type="PANTHER" id="PTHR30603">
    <property type="entry name" value="RNA POLYMERASE SIGMA FACTOR RPO"/>
    <property type="match status" value="1"/>
</dbReference>
<dbReference type="CDD" id="cd06171">
    <property type="entry name" value="Sigma70_r4"/>
    <property type="match status" value="1"/>
</dbReference>
<dbReference type="InterPro" id="IPR007630">
    <property type="entry name" value="RNA_pol_sigma70_r4"/>
</dbReference>
<dbReference type="EMBL" id="CP017641">
    <property type="protein sequence ID" value="APZ92940.1"/>
    <property type="molecule type" value="Genomic_DNA"/>
</dbReference>
<dbReference type="Pfam" id="PF04545">
    <property type="entry name" value="Sigma70_r4"/>
    <property type="match status" value="1"/>
</dbReference>
<dbReference type="GO" id="GO:0016987">
    <property type="term" value="F:sigma factor activity"/>
    <property type="evidence" value="ECO:0007669"/>
    <property type="project" value="UniProtKB-KW"/>
</dbReference>
<evidence type="ECO:0000313" key="7">
    <source>
        <dbReference type="EMBL" id="APZ92940.1"/>
    </source>
</evidence>
<evidence type="ECO:0000259" key="5">
    <source>
        <dbReference type="Pfam" id="PF04542"/>
    </source>
</evidence>
<dbReference type="SUPFAM" id="SSF88659">
    <property type="entry name" value="Sigma3 and sigma4 domains of RNA polymerase sigma factors"/>
    <property type="match status" value="1"/>
</dbReference>
<dbReference type="AlphaFoldDB" id="A0A1P8WFY5"/>
<evidence type="ECO:0000256" key="1">
    <source>
        <dbReference type="ARBA" id="ARBA00023015"/>
    </source>
</evidence>
<dbReference type="PANTHER" id="PTHR30603:SF60">
    <property type="entry name" value="RNA POLYMERASE SIGMA FACTOR RPOD"/>
    <property type="match status" value="1"/>
</dbReference>
<dbReference type="InterPro" id="IPR050239">
    <property type="entry name" value="Sigma-70_RNA_pol_init_factors"/>
</dbReference>
<dbReference type="GO" id="GO:0006352">
    <property type="term" value="P:DNA-templated transcription initiation"/>
    <property type="evidence" value="ECO:0007669"/>
    <property type="project" value="InterPro"/>
</dbReference>
<evidence type="ECO:0000256" key="2">
    <source>
        <dbReference type="ARBA" id="ARBA00023082"/>
    </source>
</evidence>
<dbReference type="GO" id="GO:0003677">
    <property type="term" value="F:DNA binding"/>
    <property type="evidence" value="ECO:0007669"/>
    <property type="project" value="UniProtKB-KW"/>
</dbReference>
<name>A0A1P8WFY5_9PLAN</name>
<evidence type="ECO:0000259" key="6">
    <source>
        <dbReference type="Pfam" id="PF04545"/>
    </source>
</evidence>
<dbReference type="InterPro" id="IPR007627">
    <property type="entry name" value="RNA_pol_sigma70_r2"/>
</dbReference>
<dbReference type="KEGG" id="fmr:Fuma_02552"/>
<accession>A0A1P8WFY5</accession>
<dbReference type="Gene3D" id="1.10.10.10">
    <property type="entry name" value="Winged helix-like DNA-binding domain superfamily/Winged helix DNA-binding domain"/>
    <property type="match status" value="1"/>
</dbReference>
<dbReference type="SUPFAM" id="SSF88946">
    <property type="entry name" value="Sigma2 domain of RNA polymerase sigma factors"/>
    <property type="match status" value="1"/>
</dbReference>
<dbReference type="Proteomes" id="UP000187735">
    <property type="component" value="Chromosome"/>
</dbReference>
<sequence length="291" mass="33005">MAPEEISFIPNDQFQSMSEPDFDEIDGALYVDEDDRLVSPDQKTVAETLLNAIEDSRLLTFEGEQFLFKRFNFLRFRASALQATLTGKRSDRKTQKEIDRLLAEATESQQQVACANLRLATSIARKLAKSPNDFEDYQAEAYTILLKAIDKFDYSRGYRFSTYETHAIQRHLFRYAERNQKQSYRVNANSDAISGAATDTPDPDEPTEQDVNEAIELIVASFDHALDERERFIVRARFGLDGTGKGKTLREIAEVAGLSKERVRQLIQQSLEKLAEVAQPLASTFGPDTDK</sequence>
<keyword evidence="1" id="KW-0805">Transcription regulation</keyword>
<dbReference type="STRING" id="1891926.Fuma_02552"/>
<dbReference type="Pfam" id="PF04542">
    <property type="entry name" value="Sigma70_r2"/>
    <property type="match status" value="1"/>
</dbReference>
<protein>
    <submittedName>
        <fullName evidence="7">RNA polymerase sigma factor RpoD</fullName>
    </submittedName>
</protein>
<dbReference type="InterPro" id="IPR013325">
    <property type="entry name" value="RNA_pol_sigma_r2"/>
</dbReference>
<dbReference type="InterPro" id="IPR000943">
    <property type="entry name" value="RNA_pol_sigma70"/>
</dbReference>
<gene>
    <name evidence="7" type="primary">rpoD_2</name>
    <name evidence="7" type="ORF">Fuma_02552</name>
</gene>
<keyword evidence="3" id="KW-0238">DNA-binding</keyword>
<feature type="domain" description="RNA polymerase sigma-70 region 2" evidence="5">
    <location>
        <begin position="115"/>
        <end position="180"/>
    </location>
</feature>
<evidence type="ECO:0000313" key="8">
    <source>
        <dbReference type="Proteomes" id="UP000187735"/>
    </source>
</evidence>
<organism evidence="7 8">
    <name type="scientific">Fuerstiella marisgermanici</name>
    <dbReference type="NCBI Taxonomy" id="1891926"/>
    <lineage>
        <taxon>Bacteria</taxon>
        <taxon>Pseudomonadati</taxon>
        <taxon>Planctomycetota</taxon>
        <taxon>Planctomycetia</taxon>
        <taxon>Planctomycetales</taxon>
        <taxon>Planctomycetaceae</taxon>
        <taxon>Fuerstiella</taxon>
    </lineage>
</organism>
<dbReference type="InterPro" id="IPR013324">
    <property type="entry name" value="RNA_pol_sigma_r3/r4-like"/>
</dbReference>
<feature type="domain" description="RNA polymerase sigma-70 region 4" evidence="6">
    <location>
        <begin position="225"/>
        <end position="274"/>
    </location>
</feature>
<evidence type="ECO:0000256" key="4">
    <source>
        <dbReference type="ARBA" id="ARBA00023163"/>
    </source>
</evidence>
<dbReference type="PRINTS" id="PR00046">
    <property type="entry name" value="SIGMA70FCT"/>
</dbReference>
<keyword evidence="8" id="KW-1185">Reference proteome</keyword>
<proteinExistence type="predicted"/>
<reference evidence="7 8" key="1">
    <citation type="journal article" date="2016" name="Front. Microbiol.">
        <title>Fuerstia marisgermanicae gen. nov., sp. nov., an Unusual Member of the Phylum Planctomycetes from the German Wadden Sea.</title>
        <authorList>
            <person name="Kohn T."/>
            <person name="Heuer A."/>
            <person name="Jogler M."/>
            <person name="Vollmers J."/>
            <person name="Boedeker C."/>
            <person name="Bunk B."/>
            <person name="Rast P."/>
            <person name="Borchert D."/>
            <person name="Glockner I."/>
            <person name="Freese H.M."/>
            <person name="Klenk H.P."/>
            <person name="Overmann J."/>
            <person name="Kaster A.K."/>
            <person name="Rohde M."/>
            <person name="Wiegand S."/>
            <person name="Jogler C."/>
        </authorList>
    </citation>
    <scope>NUCLEOTIDE SEQUENCE [LARGE SCALE GENOMIC DNA]</scope>
    <source>
        <strain evidence="7 8">NH11</strain>
    </source>
</reference>
<dbReference type="InterPro" id="IPR014284">
    <property type="entry name" value="RNA_pol_sigma-70_dom"/>
</dbReference>
<evidence type="ECO:0000256" key="3">
    <source>
        <dbReference type="ARBA" id="ARBA00023125"/>
    </source>
</evidence>
<keyword evidence="2" id="KW-0731">Sigma factor</keyword>
<dbReference type="Gene3D" id="1.20.120.1810">
    <property type="match status" value="1"/>
</dbReference>
<keyword evidence="4" id="KW-0804">Transcription</keyword>
<dbReference type="NCBIfam" id="TIGR02937">
    <property type="entry name" value="sigma70-ECF"/>
    <property type="match status" value="1"/>
</dbReference>